<name>A0A6B0RNS0_9CETA</name>
<dbReference type="AlphaFoldDB" id="A0A6B0RNS0"/>
<dbReference type="EMBL" id="VBQZ03000062">
    <property type="protein sequence ID" value="MXQ90287.1"/>
    <property type="molecule type" value="Genomic_DNA"/>
</dbReference>
<accession>A0A6B0RNS0</accession>
<evidence type="ECO:0000313" key="1">
    <source>
        <dbReference type="EMBL" id="MXQ90287.1"/>
    </source>
</evidence>
<keyword evidence="2" id="KW-1185">Reference proteome</keyword>
<reference evidence="1" key="1">
    <citation type="submission" date="2019-10" db="EMBL/GenBank/DDBJ databases">
        <title>The sequence and de novo assembly of the wild yak genome.</title>
        <authorList>
            <person name="Liu Y."/>
        </authorList>
    </citation>
    <scope>NUCLEOTIDE SEQUENCE [LARGE SCALE GENOMIC DNA]</scope>
    <source>
        <strain evidence="1">WY2019</strain>
    </source>
</reference>
<evidence type="ECO:0000313" key="2">
    <source>
        <dbReference type="Proteomes" id="UP000322234"/>
    </source>
</evidence>
<proteinExistence type="predicted"/>
<comment type="caution">
    <text evidence="1">The sequence shown here is derived from an EMBL/GenBank/DDBJ whole genome shotgun (WGS) entry which is preliminary data.</text>
</comment>
<protein>
    <submittedName>
        <fullName evidence="1">Uncharacterized protein</fullName>
    </submittedName>
</protein>
<gene>
    <name evidence="1" type="ORF">E5288_WYG001983</name>
</gene>
<dbReference type="Proteomes" id="UP000322234">
    <property type="component" value="Unassembled WGS sequence"/>
</dbReference>
<sequence>MLVLSVSRISSKPKCVFKVGASIALPLPPGYRKDGLDPIVHDSECRDRAINQVPLLPPRCPSPSVSQVGLHLFPQSFSFLQQKAETELLFKLPAVNIGKKVSRANVCPNGRKCLHFVCSVHKLDESNNLAPLMSTSALSSEGQAERAWKSSVAMGKRIQRTRNLKIQNPTQMSHLHRDVPLDVKEGDWVRELPGKWLSSARMHQLQSGWRFEGSVCCLSAVVLFIQSLRKKLKGLECKKIEISCLPLI</sequence>
<organism evidence="1 2">
    <name type="scientific">Bos mutus</name>
    <name type="common">wild yak</name>
    <dbReference type="NCBI Taxonomy" id="72004"/>
    <lineage>
        <taxon>Eukaryota</taxon>
        <taxon>Metazoa</taxon>
        <taxon>Chordata</taxon>
        <taxon>Craniata</taxon>
        <taxon>Vertebrata</taxon>
        <taxon>Euteleostomi</taxon>
        <taxon>Mammalia</taxon>
        <taxon>Eutheria</taxon>
        <taxon>Laurasiatheria</taxon>
        <taxon>Artiodactyla</taxon>
        <taxon>Ruminantia</taxon>
        <taxon>Pecora</taxon>
        <taxon>Bovidae</taxon>
        <taxon>Bovinae</taxon>
        <taxon>Bos</taxon>
    </lineage>
</organism>